<dbReference type="GO" id="GO:0032259">
    <property type="term" value="P:methylation"/>
    <property type="evidence" value="ECO:0007669"/>
    <property type="project" value="UniProtKB-KW"/>
</dbReference>
<keyword evidence="3 5" id="KW-0949">S-adenosyl-L-methionine</keyword>
<dbReference type="Gene3D" id="3.90.120.10">
    <property type="entry name" value="DNA Methylase, subunit A, domain 2"/>
    <property type="match status" value="1"/>
</dbReference>
<dbReference type="NCBIfam" id="TIGR00675">
    <property type="entry name" value="dcm"/>
    <property type="match status" value="1"/>
</dbReference>
<dbReference type="GO" id="GO:0003677">
    <property type="term" value="F:DNA binding"/>
    <property type="evidence" value="ECO:0007669"/>
    <property type="project" value="TreeGrafter"/>
</dbReference>
<dbReference type="InterPro" id="IPR018117">
    <property type="entry name" value="C5_DNA_meth_AS"/>
</dbReference>
<gene>
    <name evidence="8" type="ORF">SH1V18_34660</name>
</gene>
<dbReference type="SUPFAM" id="SSF53335">
    <property type="entry name" value="S-adenosyl-L-methionine-dependent methyltransferases"/>
    <property type="match status" value="1"/>
</dbReference>
<dbReference type="Pfam" id="PF00145">
    <property type="entry name" value="DNA_methylase"/>
    <property type="match status" value="1"/>
</dbReference>
<keyword evidence="4" id="KW-0680">Restriction system</keyword>
<evidence type="ECO:0000313" key="8">
    <source>
        <dbReference type="EMBL" id="GKX30986.1"/>
    </source>
</evidence>
<name>A0A9W5YE53_9FIRM</name>
<organism evidence="8 9">
    <name type="scientific">Vallitalea longa</name>
    <dbReference type="NCBI Taxonomy" id="2936439"/>
    <lineage>
        <taxon>Bacteria</taxon>
        <taxon>Bacillati</taxon>
        <taxon>Bacillota</taxon>
        <taxon>Clostridia</taxon>
        <taxon>Lachnospirales</taxon>
        <taxon>Vallitaleaceae</taxon>
        <taxon>Vallitalea</taxon>
    </lineage>
</organism>
<comment type="caution">
    <text evidence="8">The sequence shown here is derived from an EMBL/GenBank/DDBJ whole genome shotgun (WGS) entry which is preliminary data.</text>
</comment>
<dbReference type="InterPro" id="IPR029063">
    <property type="entry name" value="SAM-dependent_MTases_sf"/>
</dbReference>
<dbReference type="PANTHER" id="PTHR10629">
    <property type="entry name" value="CYTOSINE-SPECIFIC METHYLTRANSFERASE"/>
    <property type="match status" value="1"/>
</dbReference>
<dbReference type="PRINTS" id="PR00105">
    <property type="entry name" value="C5METTRFRASE"/>
</dbReference>
<accession>A0A9W5YE53</accession>
<dbReference type="GO" id="GO:0003886">
    <property type="term" value="F:DNA (cytosine-5-)-methyltransferase activity"/>
    <property type="evidence" value="ECO:0007669"/>
    <property type="project" value="UniProtKB-EC"/>
</dbReference>
<comment type="catalytic activity">
    <reaction evidence="7">
        <text>a 2'-deoxycytidine in DNA + S-adenosyl-L-methionine = a 5-methyl-2'-deoxycytidine in DNA + S-adenosyl-L-homocysteine + H(+)</text>
        <dbReference type="Rhea" id="RHEA:13681"/>
        <dbReference type="Rhea" id="RHEA-COMP:11369"/>
        <dbReference type="Rhea" id="RHEA-COMP:11370"/>
        <dbReference type="ChEBI" id="CHEBI:15378"/>
        <dbReference type="ChEBI" id="CHEBI:57856"/>
        <dbReference type="ChEBI" id="CHEBI:59789"/>
        <dbReference type="ChEBI" id="CHEBI:85452"/>
        <dbReference type="ChEBI" id="CHEBI:85454"/>
        <dbReference type="EC" id="2.1.1.37"/>
    </reaction>
</comment>
<dbReference type="GO" id="GO:0044027">
    <property type="term" value="P:negative regulation of gene expression via chromosomal CpG island methylation"/>
    <property type="evidence" value="ECO:0007669"/>
    <property type="project" value="TreeGrafter"/>
</dbReference>
<dbReference type="Gene3D" id="3.40.50.150">
    <property type="entry name" value="Vaccinia Virus protein VP39"/>
    <property type="match status" value="1"/>
</dbReference>
<keyword evidence="2 5" id="KW-0808">Transferase</keyword>
<sequence length="542" mass="62591">MKVVDFFCGGGGFSEGFRQAGFNIVFAVDKWKPAVDTHHENHPNCHTIMDDIERISWLPDDEFDKLIPDTEIIIGSPPCVAFSNSNKSGKGDKSLGIRLLESYLRIIARKKFKSDSILKYWVLENVPNIEKYVKCKYTMKDLGLIESYNIDLNARLIVLNHSSGVYNVKYFGVASNRKRFLCGEFPTPQKTIVEDSSLVKLGDILKGLGQPKENAESSIKDPNYDFFMVSKNITDHHYIKEIAEFEWKKARRLKQDKGYMGRMSFPENLDKPARTVMATMSFSSRESMIFSYKTDRFRAPTIREIASIMSFPLDYKFYGNSIGIKYRLVGNSVPPKMSYAIARAIAVNENLDINDEYVPIKHANNLDFHNLNFDIFQIKEEKNKKITAKFKYHIPYLIINAYRVELTNYKSDFDNLEFKWVVELHKSQGKNAKKFVPKLNSDNINNKLLAKINKFYDRLTKELVGFNEFQKIFCLSDKNRIGLIGPYEILNQIKEFIDNNLSKEEQSKIVFLDDNPWELPMGIVAGYYLIDKLIEHMGDLNG</sequence>
<evidence type="ECO:0000256" key="1">
    <source>
        <dbReference type="ARBA" id="ARBA00022603"/>
    </source>
</evidence>
<comment type="similarity">
    <text evidence="5 6">Belongs to the class I-like SAM-binding methyltransferase superfamily. C5-methyltransferase family.</text>
</comment>
<keyword evidence="9" id="KW-1185">Reference proteome</keyword>
<dbReference type="Proteomes" id="UP001144256">
    <property type="component" value="Unassembled WGS sequence"/>
</dbReference>
<protein>
    <recommendedName>
        <fullName evidence="7">Cytosine-specific methyltransferase</fullName>
        <ecNumber evidence="7">2.1.1.37</ecNumber>
    </recommendedName>
</protein>
<dbReference type="PANTHER" id="PTHR10629:SF52">
    <property type="entry name" value="DNA (CYTOSINE-5)-METHYLTRANSFERASE 1"/>
    <property type="match status" value="1"/>
</dbReference>
<dbReference type="InterPro" id="IPR031303">
    <property type="entry name" value="C5_meth_CS"/>
</dbReference>
<dbReference type="EMBL" id="BRLB01000013">
    <property type="protein sequence ID" value="GKX30986.1"/>
    <property type="molecule type" value="Genomic_DNA"/>
</dbReference>
<dbReference type="InterPro" id="IPR050390">
    <property type="entry name" value="C5-Methyltransferase"/>
</dbReference>
<evidence type="ECO:0000256" key="4">
    <source>
        <dbReference type="ARBA" id="ARBA00022747"/>
    </source>
</evidence>
<dbReference type="PROSITE" id="PS51679">
    <property type="entry name" value="SAM_MT_C5"/>
    <property type="match status" value="1"/>
</dbReference>
<evidence type="ECO:0000313" key="9">
    <source>
        <dbReference type="Proteomes" id="UP001144256"/>
    </source>
</evidence>
<reference evidence="8" key="1">
    <citation type="submission" date="2022-06" db="EMBL/GenBank/DDBJ databases">
        <title>Vallitalea longa sp. nov., an anaerobic bacterium isolated from marine sediment.</title>
        <authorList>
            <person name="Hirano S."/>
            <person name="Terahara T."/>
            <person name="Mori K."/>
            <person name="Hamada M."/>
            <person name="Matsumoto R."/>
            <person name="Kobayashi T."/>
        </authorList>
    </citation>
    <scope>NUCLEOTIDE SEQUENCE</scope>
    <source>
        <strain evidence="8">SH18-1</strain>
    </source>
</reference>
<dbReference type="PROSITE" id="PS00095">
    <property type="entry name" value="C5_MTASE_2"/>
    <property type="match status" value="1"/>
</dbReference>
<evidence type="ECO:0000256" key="5">
    <source>
        <dbReference type="PROSITE-ProRule" id="PRU01016"/>
    </source>
</evidence>
<dbReference type="GO" id="GO:0009307">
    <property type="term" value="P:DNA restriction-modification system"/>
    <property type="evidence" value="ECO:0007669"/>
    <property type="project" value="UniProtKB-KW"/>
</dbReference>
<dbReference type="InterPro" id="IPR001525">
    <property type="entry name" value="C5_MeTfrase"/>
</dbReference>
<keyword evidence="1 5" id="KW-0489">Methyltransferase</keyword>
<evidence type="ECO:0000256" key="3">
    <source>
        <dbReference type="ARBA" id="ARBA00022691"/>
    </source>
</evidence>
<evidence type="ECO:0000256" key="2">
    <source>
        <dbReference type="ARBA" id="ARBA00022679"/>
    </source>
</evidence>
<evidence type="ECO:0000256" key="6">
    <source>
        <dbReference type="RuleBase" id="RU000416"/>
    </source>
</evidence>
<dbReference type="EC" id="2.1.1.37" evidence="7"/>
<dbReference type="PROSITE" id="PS00094">
    <property type="entry name" value="C5_MTASE_1"/>
    <property type="match status" value="1"/>
</dbReference>
<dbReference type="AlphaFoldDB" id="A0A9W5YE53"/>
<feature type="active site" evidence="5">
    <location>
        <position position="79"/>
    </location>
</feature>
<dbReference type="RefSeq" id="WP_281817596.1">
    <property type="nucleotide sequence ID" value="NZ_BRLB01000013.1"/>
</dbReference>
<evidence type="ECO:0000256" key="7">
    <source>
        <dbReference type="RuleBase" id="RU000417"/>
    </source>
</evidence>
<proteinExistence type="inferred from homology"/>